<protein>
    <submittedName>
        <fullName evidence="5">Branched-chain amino acid transport system substrate-binding protein</fullName>
    </submittedName>
</protein>
<accession>A0A1M6HGJ0</accession>
<dbReference type="PANTHER" id="PTHR30483">
    <property type="entry name" value="LEUCINE-SPECIFIC-BINDING PROTEIN"/>
    <property type="match status" value="1"/>
</dbReference>
<evidence type="ECO:0000259" key="4">
    <source>
        <dbReference type="Pfam" id="PF13458"/>
    </source>
</evidence>
<reference evidence="5 6" key="1">
    <citation type="submission" date="2016-11" db="EMBL/GenBank/DDBJ databases">
        <authorList>
            <person name="Jaros S."/>
            <person name="Januszkiewicz K."/>
            <person name="Wedrychowicz H."/>
        </authorList>
    </citation>
    <scope>NUCLEOTIDE SEQUENCE [LARGE SCALE GENOMIC DNA]</scope>
    <source>
        <strain evidence="5 6">DSM 14916</strain>
    </source>
</reference>
<dbReference type="PROSITE" id="PS51318">
    <property type="entry name" value="TAT"/>
    <property type="match status" value="1"/>
</dbReference>
<keyword evidence="3" id="KW-0813">Transport</keyword>
<dbReference type="InterPro" id="IPR028081">
    <property type="entry name" value="Leu-bd"/>
</dbReference>
<gene>
    <name evidence="5" type="ORF">SAMN02745194_01996</name>
</gene>
<dbReference type="InterPro" id="IPR006311">
    <property type="entry name" value="TAT_signal"/>
</dbReference>
<dbReference type="InterPro" id="IPR051010">
    <property type="entry name" value="BCAA_transport"/>
</dbReference>
<evidence type="ECO:0000256" key="3">
    <source>
        <dbReference type="ARBA" id="ARBA00022970"/>
    </source>
</evidence>
<dbReference type="GO" id="GO:0006865">
    <property type="term" value="P:amino acid transport"/>
    <property type="evidence" value="ECO:0007669"/>
    <property type="project" value="UniProtKB-KW"/>
</dbReference>
<dbReference type="AlphaFoldDB" id="A0A1M6HGJ0"/>
<dbReference type="RefSeq" id="WP_073134181.1">
    <property type="nucleotide sequence ID" value="NZ_FQZF01000010.1"/>
</dbReference>
<dbReference type="STRING" id="198092.SAMN02745194_01996"/>
<dbReference type="InterPro" id="IPR028082">
    <property type="entry name" value="Peripla_BP_I"/>
</dbReference>
<dbReference type="Gene3D" id="3.40.50.2300">
    <property type="match status" value="2"/>
</dbReference>
<feature type="domain" description="Leucine-binding protein" evidence="4">
    <location>
        <begin position="42"/>
        <end position="384"/>
    </location>
</feature>
<keyword evidence="6" id="KW-1185">Reference proteome</keyword>
<keyword evidence="3" id="KW-0029">Amino-acid transport</keyword>
<evidence type="ECO:0000256" key="1">
    <source>
        <dbReference type="ARBA" id="ARBA00010062"/>
    </source>
</evidence>
<dbReference type="EMBL" id="FQZF01000010">
    <property type="protein sequence ID" value="SHJ21244.1"/>
    <property type="molecule type" value="Genomic_DNA"/>
</dbReference>
<evidence type="ECO:0000256" key="2">
    <source>
        <dbReference type="ARBA" id="ARBA00022729"/>
    </source>
</evidence>
<dbReference type="OrthoDB" id="7251828at2"/>
<dbReference type="Proteomes" id="UP000184387">
    <property type="component" value="Unassembled WGS sequence"/>
</dbReference>
<organism evidence="5 6">
    <name type="scientific">Muricoccus roseus</name>
    <dbReference type="NCBI Taxonomy" id="198092"/>
    <lineage>
        <taxon>Bacteria</taxon>
        <taxon>Pseudomonadati</taxon>
        <taxon>Pseudomonadota</taxon>
        <taxon>Alphaproteobacteria</taxon>
        <taxon>Acetobacterales</taxon>
        <taxon>Roseomonadaceae</taxon>
        <taxon>Muricoccus</taxon>
    </lineage>
</organism>
<comment type="similarity">
    <text evidence="1">Belongs to the leucine-binding protein family.</text>
</comment>
<keyword evidence="2" id="KW-0732">Signal</keyword>
<dbReference type="CDD" id="cd06340">
    <property type="entry name" value="PBP1_ABC_ligand_binding-like"/>
    <property type="match status" value="1"/>
</dbReference>
<dbReference type="Pfam" id="PF13458">
    <property type="entry name" value="Peripla_BP_6"/>
    <property type="match status" value="1"/>
</dbReference>
<name>A0A1M6HGJ0_9PROT</name>
<evidence type="ECO:0000313" key="6">
    <source>
        <dbReference type="Proteomes" id="UP000184387"/>
    </source>
</evidence>
<dbReference type="SUPFAM" id="SSF53822">
    <property type="entry name" value="Periplasmic binding protein-like I"/>
    <property type="match status" value="1"/>
</dbReference>
<proteinExistence type="inferred from homology"/>
<evidence type="ECO:0000313" key="5">
    <source>
        <dbReference type="EMBL" id="SHJ21244.1"/>
    </source>
</evidence>
<sequence>MTISDKGVLRPTRRDLLAGGAALAGAGLLPSVGRAQTAAGGTVKVGLLVPLSGIYSRFGQLMRMGAELGIQHVNERGGVPSLGGAKLELKLFDAGDSTEKAKNAAQRMVADNPDLVACSGAYLSSFTLSATEVTERAELPMLTLSYSDLITTRGFRYVFQTSAKAGDQANESLPILLNLAQQATGKRPETVAILTDNTASSLSFVQPVRDNAAKFGLRIVMDETFTPPLSDATQLIQKVRSARPEVMIMPITVISDVKLLIEKMNEFGLGRGRVPTIGNGIAMAQSDLLQNIRPAQMEGFITVVGNWDAKGQEAIIEEFKRASGEPWMGQNSIATYGDIWIMRDALEKAGRADRRAVAEALRTIDITEGAALYYPGRRVKFDASGVRETAGPVVVQWQNNRPVTVYPSDSATAEIFWLKR</sequence>
<dbReference type="PANTHER" id="PTHR30483:SF37">
    <property type="entry name" value="ABC TRANSPORTER SUBSTRATE-BINDING PROTEIN"/>
    <property type="match status" value="1"/>
</dbReference>